<keyword evidence="8" id="KW-1185">Reference proteome</keyword>
<dbReference type="GO" id="GO:0016301">
    <property type="term" value="F:kinase activity"/>
    <property type="evidence" value="ECO:0007669"/>
    <property type="project" value="UniProtKB-KW"/>
</dbReference>
<dbReference type="PANTHER" id="PTHR24351">
    <property type="entry name" value="RIBOSOMAL PROTEIN S6 KINASE"/>
    <property type="match status" value="1"/>
</dbReference>
<name>A0ABP0HVY3_9DINO</name>
<gene>
    <name evidence="7" type="ORF">SCF082_LOCUS3923</name>
</gene>
<dbReference type="Pfam" id="PF00069">
    <property type="entry name" value="Pkinase"/>
    <property type="match status" value="1"/>
</dbReference>
<accession>A0ABP0HVY3</accession>
<organism evidence="7 8">
    <name type="scientific">Durusdinium trenchii</name>
    <dbReference type="NCBI Taxonomy" id="1381693"/>
    <lineage>
        <taxon>Eukaryota</taxon>
        <taxon>Sar</taxon>
        <taxon>Alveolata</taxon>
        <taxon>Dinophyceae</taxon>
        <taxon>Suessiales</taxon>
        <taxon>Symbiodiniaceae</taxon>
        <taxon>Durusdinium</taxon>
    </lineage>
</organism>
<protein>
    <submittedName>
        <fullName evidence="7">Serine/threonine-protein kinase akt-2 (Protein kinase B akt-2) (PKB akt-2)</fullName>
    </submittedName>
</protein>
<evidence type="ECO:0000256" key="3">
    <source>
        <dbReference type="ARBA" id="ARBA00022741"/>
    </source>
</evidence>
<reference evidence="7 8" key="1">
    <citation type="submission" date="2024-02" db="EMBL/GenBank/DDBJ databases">
        <authorList>
            <person name="Chen Y."/>
            <person name="Shah S."/>
            <person name="Dougan E. K."/>
            <person name="Thang M."/>
            <person name="Chan C."/>
        </authorList>
    </citation>
    <scope>NUCLEOTIDE SEQUENCE [LARGE SCALE GENOMIC DNA]</scope>
</reference>
<evidence type="ECO:0000256" key="2">
    <source>
        <dbReference type="ARBA" id="ARBA00022679"/>
    </source>
</evidence>
<evidence type="ECO:0000256" key="1">
    <source>
        <dbReference type="ARBA" id="ARBA00022527"/>
    </source>
</evidence>
<dbReference type="Proteomes" id="UP001642464">
    <property type="component" value="Unassembled WGS sequence"/>
</dbReference>
<evidence type="ECO:0000256" key="5">
    <source>
        <dbReference type="ARBA" id="ARBA00022840"/>
    </source>
</evidence>
<evidence type="ECO:0000313" key="8">
    <source>
        <dbReference type="Proteomes" id="UP001642464"/>
    </source>
</evidence>
<keyword evidence="4 7" id="KW-0418">Kinase</keyword>
<keyword evidence="1" id="KW-0723">Serine/threonine-protein kinase</keyword>
<sequence>MGMRPSHILLNYEGCGILSDLSSAVELCGELEKVGELCGSPGYAAPEMVKGLAYDEMVDIYSIGVVIYFALCGTLPFSATAGAVKHNANFSAPALLRRLRRWGSWYRFSGEELPLLESLKTSFRHLLNALARLREELDCLDDGSTALPLSLAVEEMAPLLLVASQVQAAASGWCQALASFDGLELRSLPTSDEVSILDAEKLADFIEEALGAEASLERQLRRFGQLRREAVERAKASIEAGPTLDFQPEEEQEALH</sequence>
<evidence type="ECO:0000256" key="4">
    <source>
        <dbReference type="ARBA" id="ARBA00022777"/>
    </source>
</evidence>
<keyword evidence="2" id="KW-0808">Transferase</keyword>
<dbReference type="Gene3D" id="1.10.510.10">
    <property type="entry name" value="Transferase(Phosphotransferase) domain 1"/>
    <property type="match status" value="1"/>
</dbReference>
<dbReference type="InterPro" id="IPR000719">
    <property type="entry name" value="Prot_kinase_dom"/>
</dbReference>
<comment type="caution">
    <text evidence="7">The sequence shown here is derived from an EMBL/GenBank/DDBJ whole genome shotgun (WGS) entry which is preliminary data.</text>
</comment>
<evidence type="ECO:0000259" key="6">
    <source>
        <dbReference type="PROSITE" id="PS50011"/>
    </source>
</evidence>
<keyword evidence="3" id="KW-0547">Nucleotide-binding</keyword>
<dbReference type="InterPro" id="IPR011009">
    <property type="entry name" value="Kinase-like_dom_sf"/>
</dbReference>
<proteinExistence type="predicted"/>
<dbReference type="EMBL" id="CAXAMM010002014">
    <property type="protein sequence ID" value="CAK8994392.1"/>
    <property type="molecule type" value="Genomic_DNA"/>
</dbReference>
<dbReference type="PROSITE" id="PS50011">
    <property type="entry name" value="PROTEIN_KINASE_DOM"/>
    <property type="match status" value="1"/>
</dbReference>
<feature type="domain" description="Protein kinase" evidence="6">
    <location>
        <begin position="1"/>
        <end position="147"/>
    </location>
</feature>
<keyword evidence="5" id="KW-0067">ATP-binding</keyword>
<dbReference type="SUPFAM" id="SSF56112">
    <property type="entry name" value="Protein kinase-like (PK-like)"/>
    <property type="match status" value="1"/>
</dbReference>
<evidence type="ECO:0000313" key="7">
    <source>
        <dbReference type="EMBL" id="CAK8994392.1"/>
    </source>
</evidence>